<dbReference type="InterPro" id="IPR044644">
    <property type="entry name" value="DinF-like"/>
</dbReference>
<proteinExistence type="inferred from homology"/>
<dbReference type="GO" id="GO:0042910">
    <property type="term" value="F:xenobiotic transmembrane transporter activity"/>
    <property type="evidence" value="ECO:0007669"/>
    <property type="project" value="InterPro"/>
</dbReference>
<feature type="transmembrane region" description="Helical" evidence="6">
    <location>
        <begin position="337"/>
        <end position="355"/>
    </location>
</feature>
<evidence type="ECO:0000313" key="7">
    <source>
        <dbReference type="EMBL" id="EEH55293.1"/>
    </source>
</evidence>
<evidence type="ECO:0000256" key="1">
    <source>
        <dbReference type="ARBA" id="ARBA00004141"/>
    </source>
</evidence>
<evidence type="ECO:0000256" key="5">
    <source>
        <dbReference type="ARBA" id="ARBA00023136"/>
    </source>
</evidence>
<dbReference type="InterPro" id="IPR002528">
    <property type="entry name" value="MATE_fam"/>
</dbReference>
<dbReference type="KEGG" id="mpp:MICPUCDRAFT_69308"/>
<dbReference type="EMBL" id="GG663742">
    <property type="protein sequence ID" value="EEH55293.1"/>
    <property type="molecule type" value="Genomic_DNA"/>
</dbReference>
<feature type="transmembrane region" description="Helical" evidence="6">
    <location>
        <begin position="438"/>
        <end position="455"/>
    </location>
</feature>
<evidence type="ECO:0000256" key="2">
    <source>
        <dbReference type="ARBA" id="ARBA00010199"/>
    </source>
</evidence>
<comment type="subcellular location">
    <subcellularLocation>
        <location evidence="1">Membrane</location>
        <topology evidence="1">Multi-pass membrane protein</topology>
    </subcellularLocation>
</comment>
<protein>
    <recommendedName>
        <fullName evidence="6">Protein DETOXIFICATION</fullName>
    </recommendedName>
    <alternativeName>
        <fullName evidence="6">Multidrug and toxic compound extrusion protein</fullName>
    </alternativeName>
</protein>
<dbReference type="PANTHER" id="PTHR42893:SF46">
    <property type="entry name" value="PROTEIN DETOXIFICATION 44, CHLOROPLASTIC"/>
    <property type="match status" value="1"/>
</dbReference>
<sequence length="476" mass="49972">MTEDEMKQLGFESATSTTTILQLLICAATAIAEPVLGSIDTYWVAWLGTTALAALGPNTCIFSSIIAVVAMHGIGTATTRSVAIALERDVIDKKRGGKGGFAGSTMVNVMSVTTAFGLACTAFLLLFSAQVVNFIGCSPEIVGIAAEYMRWRAIGVPAVIIIDVIAGACQSARDAKTPAAGILLAGVLNLIIDPVLIFTVGMGFNGAALATVIAQYASAIMLTWFTFKGRGMKNFFEEGVGVTTPFPSFDAGVAWAYAKEVFSVLGRVLNLVAVWFYTGAVASGLGVSEGAAHVLIFQICCVLSIGSGALCTVANTLTARLSVSHGDGAAREAGNVVASFGVVTSTIFSAFFYLLRVQILGAFTSDVAVVDAALAAYPILMASVMMYWYKALEGALIGRGDAGAVNWIFLGGAAACWGSLKYAIANGALSLKAVWMSIFYYYLVIVGSMCVRWVWLNKIRDPREKNADDGEPIPAH</sequence>
<evidence type="ECO:0000256" key="3">
    <source>
        <dbReference type="ARBA" id="ARBA00022692"/>
    </source>
</evidence>
<dbReference type="AlphaFoldDB" id="C1MYG4"/>
<dbReference type="PANTHER" id="PTHR42893">
    <property type="entry name" value="PROTEIN DETOXIFICATION 44, CHLOROPLASTIC-RELATED"/>
    <property type="match status" value="1"/>
</dbReference>
<dbReference type="OMA" id="MEYTKET"/>
<feature type="transmembrane region" description="Helical" evidence="6">
    <location>
        <begin position="181"/>
        <end position="201"/>
    </location>
</feature>
<feature type="transmembrane region" description="Helical" evidence="6">
    <location>
        <begin position="107"/>
        <end position="129"/>
    </location>
</feature>
<feature type="transmembrane region" description="Helical" evidence="6">
    <location>
        <begin position="264"/>
        <end position="287"/>
    </location>
</feature>
<dbReference type="GO" id="GO:0016020">
    <property type="term" value="C:membrane"/>
    <property type="evidence" value="ECO:0007669"/>
    <property type="project" value="UniProtKB-SubCell"/>
</dbReference>
<dbReference type="OrthoDB" id="423427at2759"/>
<keyword evidence="3 6" id="KW-0812">Transmembrane</keyword>
<keyword evidence="8" id="KW-1185">Reference proteome</keyword>
<keyword evidence="5 6" id="KW-0472">Membrane</keyword>
<feature type="transmembrane region" description="Helical" evidence="6">
    <location>
        <begin position="20"/>
        <end position="45"/>
    </location>
</feature>
<dbReference type="GO" id="GO:0015297">
    <property type="term" value="F:antiporter activity"/>
    <property type="evidence" value="ECO:0007669"/>
    <property type="project" value="InterPro"/>
</dbReference>
<dbReference type="Pfam" id="PF01554">
    <property type="entry name" value="MatE"/>
    <property type="match status" value="1"/>
</dbReference>
<dbReference type="eggNOG" id="KOG1347">
    <property type="taxonomic scope" value="Eukaryota"/>
</dbReference>
<dbReference type="Proteomes" id="UP000001876">
    <property type="component" value="Unassembled WGS sequence"/>
</dbReference>
<reference evidence="7 8" key="1">
    <citation type="journal article" date="2009" name="Science">
        <title>Green evolution and dynamic adaptations revealed by genomes of the marine picoeukaryotes Micromonas.</title>
        <authorList>
            <person name="Worden A.Z."/>
            <person name="Lee J.H."/>
            <person name="Mock T."/>
            <person name="Rouze P."/>
            <person name="Simmons M.P."/>
            <person name="Aerts A.L."/>
            <person name="Allen A.E."/>
            <person name="Cuvelier M.L."/>
            <person name="Derelle E."/>
            <person name="Everett M.V."/>
            <person name="Foulon E."/>
            <person name="Grimwood J."/>
            <person name="Gundlach H."/>
            <person name="Henrissat B."/>
            <person name="Napoli C."/>
            <person name="McDonald S.M."/>
            <person name="Parker M.S."/>
            <person name="Rombauts S."/>
            <person name="Salamov A."/>
            <person name="Von Dassow P."/>
            <person name="Badger J.H."/>
            <person name="Coutinho P.M."/>
            <person name="Demir E."/>
            <person name="Dubchak I."/>
            <person name="Gentemann C."/>
            <person name="Eikrem W."/>
            <person name="Gready J.E."/>
            <person name="John U."/>
            <person name="Lanier W."/>
            <person name="Lindquist E.A."/>
            <person name="Lucas S."/>
            <person name="Mayer K.F."/>
            <person name="Moreau H."/>
            <person name="Not F."/>
            <person name="Otillar R."/>
            <person name="Panaud O."/>
            <person name="Pangilinan J."/>
            <person name="Paulsen I."/>
            <person name="Piegu B."/>
            <person name="Poliakov A."/>
            <person name="Robbens S."/>
            <person name="Schmutz J."/>
            <person name="Toulza E."/>
            <person name="Wyss T."/>
            <person name="Zelensky A."/>
            <person name="Zhou K."/>
            <person name="Armbrust E.V."/>
            <person name="Bhattacharya D."/>
            <person name="Goodenough U.W."/>
            <person name="Van de Peer Y."/>
            <person name="Grigoriev I.V."/>
        </authorList>
    </citation>
    <scope>NUCLEOTIDE SEQUENCE [LARGE SCALE GENOMIC DNA]</scope>
    <source>
        <strain evidence="7 8">CCMP1545</strain>
    </source>
</reference>
<keyword evidence="4 6" id="KW-1133">Transmembrane helix</keyword>
<name>C1MYG4_MICPC</name>
<evidence type="ECO:0000313" key="8">
    <source>
        <dbReference type="Proteomes" id="UP000001876"/>
    </source>
</evidence>
<evidence type="ECO:0000256" key="6">
    <source>
        <dbReference type="RuleBase" id="RU004914"/>
    </source>
</evidence>
<feature type="transmembrane region" description="Helical" evidence="6">
    <location>
        <begin position="367"/>
        <end position="389"/>
    </location>
</feature>
<feature type="transmembrane region" description="Helical" evidence="6">
    <location>
        <begin position="207"/>
        <end position="227"/>
    </location>
</feature>
<comment type="similarity">
    <text evidence="2 6">Belongs to the multi antimicrobial extrusion (MATE) (TC 2.A.66.1) family.</text>
</comment>
<feature type="transmembrane region" description="Helical" evidence="6">
    <location>
        <begin position="149"/>
        <end position="169"/>
    </location>
</feature>
<dbReference type="GeneID" id="9685962"/>
<dbReference type="RefSeq" id="XP_003060524.1">
    <property type="nucleotide sequence ID" value="XM_003060478.1"/>
</dbReference>
<feature type="transmembrane region" description="Helical" evidence="6">
    <location>
        <begin position="294"/>
        <end position="317"/>
    </location>
</feature>
<gene>
    <name evidence="7" type="ORF">MICPUCDRAFT_69308</name>
</gene>
<evidence type="ECO:0000256" key="4">
    <source>
        <dbReference type="ARBA" id="ARBA00022989"/>
    </source>
</evidence>
<organism evidence="8">
    <name type="scientific">Micromonas pusilla (strain CCMP1545)</name>
    <name type="common">Picoplanktonic green alga</name>
    <dbReference type="NCBI Taxonomy" id="564608"/>
    <lineage>
        <taxon>Eukaryota</taxon>
        <taxon>Viridiplantae</taxon>
        <taxon>Chlorophyta</taxon>
        <taxon>Mamiellophyceae</taxon>
        <taxon>Mamiellales</taxon>
        <taxon>Mamiellaceae</taxon>
        <taxon>Micromonas</taxon>
    </lineage>
</organism>
<accession>C1MYG4</accession>
<dbReference type="STRING" id="564608.C1MYG4"/>